<dbReference type="Proteomes" id="UP000826271">
    <property type="component" value="Unassembled WGS sequence"/>
</dbReference>
<dbReference type="PANTHER" id="PTHR46405">
    <property type="entry name" value="OS05G0141500 PROTEIN"/>
    <property type="match status" value="1"/>
</dbReference>
<keyword evidence="6" id="KW-1185">Reference proteome</keyword>
<evidence type="ECO:0000256" key="3">
    <source>
        <dbReference type="SAM" id="MobiDB-lite"/>
    </source>
</evidence>
<evidence type="ECO:0000256" key="1">
    <source>
        <dbReference type="PROSITE-ProRule" id="PRU00175"/>
    </source>
</evidence>
<feature type="domain" description="RING-type" evidence="4">
    <location>
        <begin position="569"/>
        <end position="607"/>
    </location>
</feature>
<dbReference type="EMBL" id="WHWC01000001">
    <property type="protein sequence ID" value="KAG8391412.1"/>
    <property type="molecule type" value="Genomic_DNA"/>
</dbReference>
<dbReference type="AlphaFoldDB" id="A0AAV6YGQ7"/>
<protein>
    <recommendedName>
        <fullName evidence="4">RING-type domain-containing protein</fullName>
    </recommendedName>
</protein>
<organism evidence="5 6">
    <name type="scientific">Buddleja alternifolia</name>
    <dbReference type="NCBI Taxonomy" id="168488"/>
    <lineage>
        <taxon>Eukaryota</taxon>
        <taxon>Viridiplantae</taxon>
        <taxon>Streptophyta</taxon>
        <taxon>Embryophyta</taxon>
        <taxon>Tracheophyta</taxon>
        <taxon>Spermatophyta</taxon>
        <taxon>Magnoliopsida</taxon>
        <taxon>eudicotyledons</taxon>
        <taxon>Gunneridae</taxon>
        <taxon>Pentapetalae</taxon>
        <taxon>asterids</taxon>
        <taxon>lamiids</taxon>
        <taxon>Lamiales</taxon>
        <taxon>Scrophulariaceae</taxon>
        <taxon>Buddlejeae</taxon>
        <taxon>Buddleja</taxon>
    </lineage>
</organism>
<gene>
    <name evidence="5" type="ORF">BUALT_Bualt01G0184900</name>
</gene>
<keyword evidence="1" id="KW-0863">Zinc-finger</keyword>
<feature type="region of interest" description="Disordered" evidence="3">
    <location>
        <begin position="1"/>
        <end position="70"/>
    </location>
</feature>
<accession>A0AAV6YGQ7</accession>
<dbReference type="InterPro" id="IPR046934">
    <property type="entry name" value="PIR2-like"/>
</dbReference>
<proteinExistence type="predicted"/>
<dbReference type="Gene3D" id="3.30.40.10">
    <property type="entry name" value="Zinc/RING finger domain, C3HC4 (zinc finger)"/>
    <property type="match status" value="1"/>
</dbReference>
<dbReference type="PANTHER" id="PTHR46405:SF3">
    <property type="entry name" value="RING_U-BOX SUPERFAMILY PROTEIN"/>
    <property type="match status" value="1"/>
</dbReference>
<feature type="compositionally biased region" description="Polar residues" evidence="3">
    <location>
        <begin position="34"/>
        <end position="43"/>
    </location>
</feature>
<evidence type="ECO:0000313" key="5">
    <source>
        <dbReference type="EMBL" id="KAG8391412.1"/>
    </source>
</evidence>
<dbReference type="InterPro" id="IPR001841">
    <property type="entry name" value="Znf_RING"/>
</dbReference>
<feature type="compositionally biased region" description="Low complexity" evidence="3">
    <location>
        <begin position="59"/>
        <end position="70"/>
    </location>
</feature>
<dbReference type="GO" id="GO:0008270">
    <property type="term" value="F:zinc ion binding"/>
    <property type="evidence" value="ECO:0007669"/>
    <property type="project" value="UniProtKB-KW"/>
</dbReference>
<keyword evidence="1" id="KW-0862">Zinc</keyword>
<feature type="coiled-coil region" evidence="2">
    <location>
        <begin position="385"/>
        <end position="468"/>
    </location>
</feature>
<dbReference type="Pfam" id="PF13920">
    <property type="entry name" value="zf-C3HC4_3"/>
    <property type="match status" value="1"/>
</dbReference>
<dbReference type="InterPro" id="IPR013083">
    <property type="entry name" value="Znf_RING/FYVE/PHD"/>
</dbReference>
<evidence type="ECO:0000259" key="4">
    <source>
        <dbReference type="PROSITE" id="PS50089"/>
    </source>
</evidence>
<dbReference type="PROSITE" id="PS50089">
    <property type="entry name" value="ZF_RING_2"/>
    <property type="match status" value="1"/>
</dbReference>
<evidence type="ECO:0000256" key="2">
    <source>
        <dbReference type="SAM" id="Coils"/>
    </source>
</evidence>
<keyword evidence="2" id="KW-0175">Coiled coil</keyword>
<sequence length="622" mass="70544">MAGSKGGKHSKSKGKYKSKKSDAINQEPEPLNSKIDSTKVSNESPDEPKDSKDKSPHPNMNSSMTTSRSNYTEKELEQFLLVKLERSYLKAKGWLLELGYGLAEIDRAILNAGYISSLMDLENNLLTNLLSFIEGKFKPKRGAFKDMGQLYKTVLGILVFCTMQAHPNMQRFDAMWILLARNWGSLPPTAMTSHLQSGSHGSSSGIKNENAEKVPNESNIGSLKRASLKPALVSRLRQNVPILTASLQREIGTPIIKEKANPNADDFFASQEGSSYIAYLRTWLESDSDDDSTTPELVDLVETVSNLYEEVKEQKEWARKKMINSAKRVSKDLLELKMLRMGTQQLKSEKIYAEKSEAISTLKIMQAENCLRCADCEVNHLTEVVRRLETKNAAIRADMEAFKLNAFESERDLKVVLKREKKCMKKLAEIEKQKSIFQEQCEAEKQRVLQLEVELLQAEKEVEEVEAKWSLAVVEKEQTFALLAEQIKMAKIRKSNSIADMLKLRQKIEIDSQLARDDGWRLEDELSSLRLAHQMSDLFQEDDIFLHRSLKGTSSESSAPYEKISHWNCMICIDTEVDVVFLPCTHQVVCFSCYEGRCKMRGQCPYCGVQIEQSIRVYGLSS</sequence>
<feature type="compositionally biased region" description="Basic and acidic residues" evidence="3">
    <location>
        <begin position="46"/>
        <end position="56"/>
    </location>
</feature>
<feature type="region of interest" description="Disordered" evidence="3">
    <location>
        <begin position="191"/>
        <end position="219"/>
    </location>
</feature>
<name>A0AAV6YGQ7_9LAMI</name>
<keyword evidence="1" id="KW-0479">Metal-binding</keyword>
<evidence type="ECO:0000313" key="6">
    <source>
        <dbReference type="Proteomes" id="UP000826271"/>
    </source>
</evidence>
<dbReference type="SUPFAM" id="SSF57850">
    <property type="entry name" value="RING/U-box"/>
    <property type="match status" value="1"/>
</dbReference>
<comment type="caution">
    <text evidence="5">The sequence shown here is derived from an EMBL/GenBank/DDBJ whole genome shotgun (WGS) entry which is preliminary data.</text>
</comment>
<reference evidence="5" key="1">
    <citation type="submission" date="2019-10" db="EMBL/GenBank/DDBJ databases">
        <authorList>
            <person name="Zhang R."/>
            <person name="Pan Y."/>
            <person name="Wang J."/>
            <person name="Ma R."/>
            <person name="Yu S."/>
        </authorList>
    </citation>
    <scope>NUCLEOTIDE SEQUENCE</scope>
    <source>
        <strain evidence="5">LA-IB0</strain>
        <tissue evidence="5">Leaf</tissue>
    </source>
</reference>
<feature type="compositionally biased region" description="Basic residues" evidence="3">
    <location>
        <begin position="1"/>
        <end position="18"/>
    </location>
</feature>